<evidence type="ECO:0000313" key="9">
    <source>
        <dbReference type="EMBL" id="KAG7169301.1"/>
    </source>
</evidence>
<dbReference type="SUPFAM" id="SSF51905">
    <property type="entry name" value="FAD/NAD(P)-binding domain"/>
    <property type="match status" value="1"/>
</dbReference>
<name>A0A8J5K8C1_HOMAM</name>
<dbReference type="Gene3D" id="3.30.560.10">
    <property type="entry name" value="Glucose Oxidase, domain 3"/>
    <property type="match status" value="1"/>
</dbReference>
<dbReference type="Pfam" id="PF05199">
    <property type="entry name" value="GMC_oxred_C"/>
    <property type="match status" value="1"/>
</dbReference>
<keyword evidence="10" id="KW-1185">Reference proteome</keyword>
<dbReference type="AlphaFoldDB" id="A0A8J5K8C1"/>
<feature type="domain" description="Glucose-methanol-choline oxidoreductase N-terminal" evidence="7">
    <location>
        <begin position="163"/>
        <end position="186"/>
    </location>
</feature>
<feature type="domain" description="Glucose-methanol-choline oxidoreductase N-terminal" evidence="8">
    <location>
        <begin position="339"/>
        <end position="353"/>
    </location>
</feature>
<dbReference type="PROSITE" id="PS00623">
    <property type="entry name" value="GMC_OXRED_1"/>
    <property type="match status" value="1"/>
</dbReference>
<dbReference type="InterPro" id="IPR036188">
    <property type="entry name" value="FAD/NAD-bd_sf"/>
</dbReference>
<dbReference type="Pfam" id="PF00732">
    <property type="entry name" value="GMC_oxred_N"/>
    <property type="match status" value="1"/>
</dbReference>
<evidence type="ECO:0000256" key="4">
    <source>
        <dbReference type="ARBA" id="ARBA00022827"/>
    </source>
</evidence>
<accession>A0A8J5K8C1</accession>
<comment type="cofactor">
    <cofactor evidence="1 5">
        <name>FAD</name>
        <dbReference type="ChEBI" id="CHEBI:57692"/>
    </cofactor>
</comment>
<dbReference type="Proteomes" id="UP000747542">
    <property type="component" value="Unassembled WGS sequence"/>
</dbReference>
<evidence type="ECO:0000256" key="6">
    <source>
        <dbReference type="RuleBase" id="RU003968"/>
    </source>
</evidence>
<dbReference type="EMBL" id="JAHLQT010017458">
    <property type="protein sequence ID" value="KAG7169301.1"/>
    <property type="molecule type" value="Genomic_DNA"/>
</dbReference>
<gene>
    <name evidence="9" type="primary">Gld-L15</name>
    <name evidence="9" type="ORF">Hamer_G025490</name>
</gene>
<reference evidence="9" key="1">
    <citation type="journal article" date="2021" name="Sci. Adv.">
        <title>The American lobster genome reveals insights on longevity, neural, and immune adaptations.</title>
        <authorList>
            <person name="Polinski J.M."/>
            <person name="Zimin A.V."/>
            <person name="Clark K.F."/>
            <person name="Kohn A.B."/>
            <person name="Sadowski N."/>
            <person name="Timp W."/>
            <person name="Ptitsyn A."/>
            <person name="Khanna P."/>
            <person name="Romanova D.Y."/>
            <person name="Williams P."/>
            <person name="Greenwood S.J."/>
            <person name="Moroz L.L."/>
            <person name="Walt D.R."/>
            <person name="Bodnar A.G."/>
        </authorList>
    </citation>
    <scope>NUCLEOTIDE SEQUENCE</scope>
    <source>
        <strain evidence="9">GMGI-L3</strain>
    </source>
</reference>
<comment type="caution">
    <text evidence="9">The sequence shown here is derived from an EMBL/GenBank/DDBJ whole genome shotgun (WGS) entry which is preliminary data.</text>
</comment>
<organism evidence="9 10">
    <name type="scientific">Homarus americanus</name>
    <name type="common">American lobster</name>
    <dbReference type="NCBI Taxonomy" id="6706"/>
    <lineage>
        <taxon>Eukaryota</taxon>
        <taxon>Metazoa</taxon>
        <taxon>Ecdysozoa</taxon>
        <taxon>Arthropoda</taxon>
        <taxon>Crustacea</taxon>
        <taxon>Multicrustacea</taxon>
        <taxon>Malacostraca</taxon>
        <taxon>Eumalacostraca</taxon>
        <taxon>Eucarida</taxon>
        <taxon>Decapoda</taxon>
        <taxon>Pleocyemata</taxon>
        <taxon>Astacidea</taxon>
        <taxon>Nephropoidea</taxon>
        <taxon>Nephropidae</taxon>
        <taxon>Homarus</taxon>
    </lineage>
</organism>
<feature type="binding site" evidence="5">
    <location>
        <position position="165"/>
    </location>
    <ligand>
        <name>FAD</name>
        <dbReference type="ChEBI" id="CHEBI:57692"/>
    </ligand>
</feature>
<evidence type="ECO:0000313" key="10">
    <source>
        <dbReference type="Proteomes" id="UP000747542"/>
    </source>
</evidence>
<keyword evidence="3 6" id="KW-0285">Flavoprotein</keyword>
<sequence>MGANHKPHIVQQPLHHQPIRERYPTALPVQTRLSGEGNEEEMPLSFLCVNLVYGRWFTLLVQSSKNRPHTTMLDHLPVRWLLPTVLPLLRVLLLAILRGAHQGSYPAPTTLLHHYDFVIAGGEPPPESIVPGLSRVFYFPSESTWDYFLHPQRHGLRNYRNRGRVLGGSSAINGMLYVRGNRRDYDHWAALGNRGWDYDSVLPYFRKAEGYRGPLSPSTESYHGREGPLPVTPDEENDGFTSAFLKAGEQLGYSVIDPSGPEQIDRFCLLFSHYFPLSLSLCLSITPLTPNTSPSLLKLKSLKFKVIFNQEKRAVGVKYLYKGEVRKVSVKREVVMSAGALASPKLLMLSGVGHRDHLNSHGVKVVVDLPGVGQNLQDHVCLYGLTWTLPPGSPTGVLNVASPKMVSDYIHHRTGSYSTPLSDFGHAWALVNGAGHDPYWPDIQLFMASNGLAQEGILASVALGLDTKKYLQHYSSLFGRPGMTIMPYLTRPLSRGSITLASRDPLQPMIIDPNYLSHPDDVTTLVNGIKLAVQLSKTPAMASTLGAKLYAKPLQECAGKVFGSDKYWRCYVLHMATTFYHFAGTCRMGPASDPYSVVDDELKLRGVAGVRVVDASVMPVVVSGNPMAAIIMIAERAADVIKQDWTSAR</sequence>
<dbReference type="GO" id="GO:0016614">
    <property type="term" value="F:oxidoreductase activity, acting on CH-OH group of donors"/>
    <property type="evidence" value="ECO:0007669"/>
    <property type="project" value="InterPro"/>
</dbReference>
<dbReference type="InterPro" id="IPR007867">
    <property type="entry name" value="GMC_OxRtase_C"/>
</dbReference>
<evidence type="ECO:0000256" key="1">
    <source>
        <dbReference type="ARBA" id="ARBA00001974"/>
    </source>
</evidence>
<keyword evidence="4 5" id="KW-0274">FAD</keyword>
<dbReference type="InterPro" id="IPR012132">
    <property type="entry name" value="GMC_OxRdtase"/>
</dbReference>
<dbReference type="InterPro" id="IPR000172">
    <property type="entry name" value="GMC_OxRdtase_N"/>
</dbReference>
<evidence type="ECO:0000256" key="2">
    <source>
        <dbReference type="ARBA" id="ARBA00010790"/>
    </source>
</evidence>
<dbReference type="PROSITE" id="PS00624">
    <property type="entry name" value="GMC_OXRED_2"/>
    <property type="match status" value="1"/>
</dbReference>
<evidence type="ECO:0000256" key="5">
    <source>
        <dbReference type="PIRSR" id="PIRSR000137-2"/>
    </source>
</evidence>
<protein>
    <submittedName>
        <fullName evidence="9">Glucose dehydrogenase [FAD quinone]-like 15</fullName>
    </submittedName>
</protein>
<evidence type="ECO:0000256" key="3">
    <source>
        <dbReference type="ARBA" id="ARBA00022630"/>
    </source>
</evidence>
<dbReference type="GO" id="GO:0050660">
    <property type="term" value="F:flavin adenine dinucleotide binding"/>
    <property type="evidence" value="ECO:0007669"/>
    <property type="project" value="InterPro"/>
</dbReference>
<dbReference type="SUPFAM" id="SSF54373">
    <property type="entry name" value="FAD-linked reductases, C-terminal domain"/>
    <property type="match status" value="1"/>
</dbReference>
<dbReference type="Gene3D" id="3.50.50.60">
    <property type="entry name" value="FAD/NAD(P)-binding domain"/>
    <property type="match status" value="1"/>
</dbReference>
<dbReference type="PANTHER" id="PTHR11552:SF147">
    <property type="entry name" value="CHOLINE DEHYDROGENASE, MITOCHONDRIAL"/>
    <property type="match status" value="1"/>
</dbReference>
<dbReference type="PIRSF" id="PIRSF000137">
    <property type="entry name" value="Alcohol_oxidase"/>
    <property type="match status" value="1"/>
</dbReference>
<evidence type="ECO:0000259" key="8">
    <source>
        <dbReference type="PROSITE" id="PS00624"/>
    </source>
</evidence>
<proteinExistence type="inferred from homology"/>
<comment type="similarity">
    <text evidence="2 6">Belongs to the GMC oxidoreductase family.</text>
</comment>
<dbReference type="PANTHER" id="PTHR11552">
    <property type="entry name" value="GLUCOSE-METHANOL-CHOLINE GMC OXIDOREDUCTASE"/>
    <property type="match status" value="1"/>
</dbReference>
<evidence type="ECO:0000259" key="7">
    <source>
        <dbReference type="PROSITE" id="PS00623"/>
    </source>
</evidence>